<feature type="region of interest" description="Disordered" evidence="1">
    <location>
        <begin position="40"/>
        <end position="306"/>
    </location>
</feature>
<protein>
    <submittedName>
        <fullName evidence="2">Uncharacterized protein</fullName>
    </submittedName>
</protein>
<sequence length="831" mass="91954">MPGLDPSSYSVNSTHKTAGEIDDDAILSARFRAFERRQQTSGPILGWSPPNSGGGARPVAARSAQPSAAPWPSQHQARSQRPEQNISTLRGWSPPNSDVGTGPSTSTSTEKSRAQAVRQGLPRVVEERPSVARGVEPSTIPQPWLPREGPQHFEKADNGFGTIRGWSPPGPDGEAGPSTSTRRARDRTTFQSTSQRPSLVVEEEYTRSSVTHSAQPTTFPRSSQPSAGHQYFEAKHSSTTIRGWEPPNSEGRAGPSNYNSTTTDAERPRAPEASTSGSRGYPAFAEEEYEETSPFDTPPSQPRAGPQYFKKARNVTIGDYANFSSVQGNQYINITERVEEKKIKLAINGDEDEEAEYAQFSEVTRCDVMALKTIYQNEEWVYDEEKGENVKCETLVTSSEVTIKGKETKCTVIAFQGGKAAEKLWKKGFKRVSGMPRPEMTPLRAINRTDIPMLIFPTELLPLSHFVDKLPKLAQMFVETWIVGVSPTSEPPPVSQLPTGPQIQMCCNYTEVWMDGSRGLLCRGPDGPDCNVGHFDLGVKDVPSDTSLLKEEALIAYLAQLDSDKEIDKEVVRGIGLTCTGQESEMAVDRPTVLFKASSSSDDTLAVGEASWKATVGAGIGNREMLEGGVVRFTLDPEFRGHRLKLELDADVETDAWLAQSHRVFHERDVCLKDDLSAYKLVLPQEMRGKISHSNGKYKNRALLPTVYLFTSLQSTRTFWSFDEAGQTVIPPRTCEFLGLPVDFAVTYWEYTYPTQTYGHMREYQKGRGYDSTTAEFASHCGYAIYEIVASSVNRFEEVDTTVKSGFRTLNVRGVVWFIQAYDVVVSVFGF</sequence>
<organism evidence="2 3">
    <name type="scientific">Marasmius tenuissimus</name>
    <dbReference type="NCBI Taxonomy" id="585030"/>
    <lineage>
        <taxon>Eukaryota</taxon>
        <taxon>Fungi</taxon>
        <taxon>Dikarya</taxon>
        <taxon>Basidiomycota</taxon>
        <taxon>Agaricomycotina</taxon>
        <taxon>Agaricomycetes</taxon>
        <taxon>Agaricomycetidae</taxon>
        <taxon>Agaricales</taxon>
        <taxon>Marasmiineae</taxon>
        <taxon>Marasmiaceae</taxon>
        <taxon>Marasmius</taxon>
    </lineage>
</organism>
<dbReference type="Proteomes" id="UP001437256">
    <property type="component" value="Unassembled WGS sequence"/>
</dbReference>
<feature type="compositionally biased region" description="Polar residues" evidence="1">
    <location>
        <begin position="7"/>
        <end position="16"/>
    </location>
</feature>
<feature type="region of interest" description="Disordered" evidence="1">
    <location>
        <begin position="1"/>
        <end position="24"/>
    </location>
</feature>
<proteinExistence type="predicted"/>
<reference evidence="2 3" key="1">
    <citation type="submission" date="2024-05" db="EMBL/GenBank/DDBJ databases">
        <title>A draft genome resource for the thread blight pathogen Marasmius tenuissimus strain MS-2.</title>
        <authorList>
            <person name="Yulfo-Soto G.E."/>
            <person name="Baruah I.K."/>
            <person name="Amoako-Attah I."/>
            <person name="Bukari Y."/>
            <person name="Meinhardt L.W."/>
            <person name="Bailey B.A."/>
            <person name="Cohen S.P."/>
        </authorList>
    </citation>
    <scope>NUCLEOTIDE SEQUENCE [LARGE SCALE GENOMIC DNA]</scope>
    <source>
        <strain evidence="2 3">MS-2</strain>
    </source>
</reference>
<evidence type="ECO:0000313" key="3">
    <source>
        <dbReference type="Proteomes" id="UP001437256"/>
    </source>
</evidence>
<name>A0ABR2ZJN0_9AGAR</name>
<evidence type="ECO:0000256" key="1">
    <source>
        <dbReference type="SAM" id="MobiDB-lite"/>
    </source>
</evidence>
<comment type="caution">
    <text evidence="2">The sequence shown here is derived from an EMBL/GenBank/DDBJ whole genome shotgun (WGS) entry which is preliminary data.</text>
</comment>
<accession>A0ABR2ZJN0</accession>
<keyword evidence="3" id="KW-1185">Reference proteome</keyword>
<gene>
    <name evidence="2" type="ORF">AAF712_011302</name>
</gene>
<dbReference type="EMBL" id="JBBXMP010000121">
    <property type="protein sequence ID" value="KAL0061860.1"/>
    <property type="molecule type" value="Genomic_DNA"/>
</dbReference>
<feature type="compositionally biased region" description="Polar residues" evidence="1">
    <location>
        <begin position="73"/>
        <end position="109"/>
    </location>
</feature>
<evidence type="ECO:0000313" key="2">
    <source>
        <dbReference type="EMBL" id="KAL0061860.1"/>
    </source>
</evidence>
<feature type="compositionally biased region" description="Polar residues" evidence="1">
    <location>
        <begin position="207"/>
        <end position="227"/>
    </location>
</feature>